<keyword evidence="2" id="KW-1185">Reference proteome</keyword>
<evidence type="ECO:0000313" key="1">
    <source>
        <dbReference type="EMBL" id="KTD18356.1"/>
    </source>
</evidence>
<dbReference type="Proteomes" id="UP000055035">
    <property type="component" value="Unassembled WGS sequence"/>
</dbReference>
<reference evidence="1 2" key="1">
    <citation type="submission" date="2015-11" db="EMBL/GenBank/DDBJ databases">
        <title>Genomic analysis of 38 Legionella species identifies large and diverse effector repertoires.</title>
        <authorList>
            <person name="Burstein D."/>
            <person name="Amaro F."/>
            <person name="Zusman T."/>
            <person name="Lifshitz Z."/>
            <person name="Cohen O."/>
            <person name="Gilbert J.A."/>
            <person name="Pupko T."/>
            <person name="Shuman H.A."/>
            <person name="Segal G."/>
        </authorList>
    </citation>
    <scope>NUCLEOTIDE SEQUENCE [LARGE SCALE GENOMIC DNA]</scope>
    <source>
        <strain evidence="1 2">BL-540</strain>
    </source>
</reference>
<accession>A0A0W0VE01</accession>
<evidence type="ECO:0000313" key="2">
    <source>
        <dbReference type="Proteomes" id="UP000055035"/>
    </source>
</evidence>
<sequence length="64" mass="7452">MSDIFDDDEDLDEIEPFVDPEEELINAESGESSTLSARRRLEKMLEEKELMAQLRDELDDFADD</sequence>
<dbReference type="InterPro" id="IPR058059">
    <property type="entry name" value="PA3496-like"/>
</dbReference>
<dbReference type="EMBL" id="LNYJ01000011">
    <property type="protein sequence ID" value="KTD18356.1"/>
    <property type="molecule type" value="Genomic_DNA"/>
</dbReference>
<organism evidence="1 2">
    <name type="scientific">Legionella jordanis</name>
    <dbReference type="NCBI Taxonomy" id="456"/>
    <lineage>
        <taxon>Bacteria</taxon>
        <taxon>Pseudomonadati</taxon>
        <taxon>Pseudomonadota</taxon>
        <taxon>Gammaproteobacteria</taxon>
        <taxon>Legionellales</taxon>
        <taxon>Legionellaceae</taxon>
        <taxon>Legionella</taxon>
    </lineage>
</organism>
<proteinExistence type="predicted"/>
<dbReference type="PATRIC" id="fig|456.5.peg.2854"/>
<dbReference type="AlphaFoldDB" id="A0A0W0VE01"/>
<dbReference type="STRING" id="456.Ljor_2662"/>
<comment type="caution">
    <text evidence="1">The sequence shown here is derived from an EMBL/GenBank/DDBJ whole genome shotgun (WGS) entry which is preliminary data.</text>
</comment>
<name>A0A0W0VE01_9GAMM</name>
<gene>
    <name evidence="1" type="ORF">Ljor_2662</name>
</gene>
<dbReference type="RefSeq" id="WP_058472024.1">
    <property type="nucleotide sequence ID" value="NZ_CAAAIC010000006.1"/>
</dbReference>
<dbReference type="NCBIfam" id="NF046101">
    <property type="entry name" value="PA3496_fam"/>
    <property type="match status" value="1"/>
</dbReference>
<protein>
    <submittedName>
        <fullName evidence="1">Uncharacterized protein</fullName>
    </submittedName>
</protein>